<dbReference type="SMART" id="SM00903">
    <property type="entry name" value="Flavin_Reduct"/>
    <property type="match status" value="1"/>
</dbReference>
<evidence type="ECO:0000256" key="1">
    <source>
        <dbReference type="ARBA" id="ARBA00001917"/>
    </source>
</evidence>
<evidence type="ECO:0000256" key="3">
    <source>
        <dbReference type="ARBA" id="ARBA00038054"/>
    </source>
</evidence>
<organism evidence="5 6">
    <name type="scientific">Paraburkholderia solisilvae</name>
    <dbReference type="NCBI Taxonomy" id="624376"/>
    <lineage>
        <taxon>Bacteria</taxon>
        <taxon>Pseudomonadati</taxon>
        <taxon>Pseudomonadota</taxon>
        <taxon>Betaproteobacteria</taxon>
        <taxon>Burkholderiales</taxon>
        <taxon>Burkholderiaceae</taxon>
        <taxon>Paraburkholderia</taxon>
    </lineage>
</organism>
<accession>A0A6J5CVW3</accession>
<dbReference type="GO" id="GO:0016646">
    <property type="term" value="F:oxidoreductase activity, acting on the CH-NH group of donors, NAD or NADP as acceptor"/>
    <property type="evidence" value="ECO:0007669"/>
    <property type="project" value="UniProtKB-ARBA"/>
</dbReference>
<dbReference type="SUPFAM" id="SSF50475">
    <property type="entry name" value="FMN-binding split barrel"/>
    <property type="match status" value="1"/>
</dbReference>
<dbReference type="PANTHER" id="PTHR43567:SF1">
    <property type="entry name" value="FLAVOREDOXIN"/>
    <property type="match status" value="1"/>
</dbReference>
<keyword evidence="6" id="KW-1185">Reference proteome</keyword>
<evidence type="ECO:0000259" key="4">
    <source>
        <dbReference type="SMART" id="SM00903"/>
    </source>
</evidence>
<feature type="domain" description="Flavin reductase like" evidence="4">
    <location>
        <begin position="46"/>
        <end position="188"/>
    </location>
</feature>
<dbReference type="InterPro" id="IPR012349">
    <property type="entry name" value="Split_barrel_FMN-bd"/>
</dbReference>
<proteinExistence type="inferred from homology"/>
<reference evidence="5 6" key="1">
    <citation type="submission" date="2020-04" db="EMBL/GenBank/DDBJ databases">
        <authorList>
            <person name="De Canck E."/>
        </authorList>
    </citation>
    <scope>NUCLEOTIDE SEQUENCE [LARGE SCALE GENOMIC DNA]</scope>
    <source>
        <strain evidence="5 6">LMG 29739</strain>
    </source>
</reference>
<evidence type="ECO:0000313" key="5">
    <source>
        <dbReference type="EMBL" id="CAB3746118.1"/>
    </source>
</evidence>
<comment type="similarity">
    <text evidence="3">Belongs to the flavoredoxin family.</text>
</comment>
<dbReference type="GO" id="GO:0010181">
    <property type="term" value="F:FMN binding"/>
    <property type="evidence" value="ECO:0007669"/>
    <property type="project" value="InterPro"/>
</dbReference>
<keyword evidence="2" id="KW-0285">Flavoprotein</keyword>
<dbReference type="InterPro" id="IPR002563">
    <property type="entry name" value="Flavin_Rdtase-like_dom"/>
</dbReference>
<dbReference type="InterPro" id="IPR052174">
    <property type="entry name" value="Flavoredoxin"/>
</dbReference>
<evidence type="ECO:0000256" key="2">
    <source>
        <dbReference type="ARBA" id="ARBA00022630"/>
    </source>
</evidence>
<dbReference type="Proteomes" id="UP000494329">
    <property type="component" value="Unassembled WGS sequence"/>
</dbReference>
<dbReference type="EMBL" id="CADIKF010000001">
    <property type="protein sequence ID" value="CAB3746118.1"/>
    <property type="molecule type" value="Genomic_DNA"/>
</dbReference>
<dbReference type="PANTHER" id="PTHR43567">
    <property type="entry name" value="FLAVOREDOXIN-RELATED-RELATED"/>
    <property type="match status" value="1"/>
</dbReference>
<gene>
    <name evidence="5" type="ORF">LMG29739_00105</name>
</gene>
<comment type="cofactor">
    <cofactor evidence="1">
        <name>FMN</name>
        <dbReference type="ChEBI" id="CHEBI:58210"/>
    </cofactor>
</comment>
<dbReference type="Pfam" id="PF01613">
    <property type="entry name" value="Flavin_Reduct"/>
    <property type="match status" value="1"/>
</dbReference>
<dbReference type="Gene3D" id="2.30.110.10">
    <property type="entry name" value="Electron Transport, Fmn-binding Protein, Chain A"/>
    <property type="match status" value="1"/>
</dbReference>
<name>A0A6J5CVW3_9BURK</name>
<protein>
    <recommendedName>
        <fullName evidence="4">Flavin reductase like domain-containing protein</fullName>
    </recommendedName>
</protein>
<sequence>MRLRGLRPQGGRERLKRNRFTMPDSFVHRDNPMTPFQAVALEHASRLINHGPTVLVTSLDGERRNIMAAAWSMPVEFKPPRIAVVIDKNTFTRELVIASGVFGICIPGAGAIDVTYAVGSSSGRDTDKFAEFGITPVTGPVLGLPLIETNCAAWLECKLIREPHTEDAYDTCFGEVVSAAADSRVFNNGHWVFDASNESLHTLHHLGAGNFARASNVLRARPLP</sequence>
<evidence type="ECO:0000313" key="6">
    <source>
        <dbReference type="Proteomes" id="UP000494329"/>
    </source>
</evidence>
<dbReference type="AlphaFoldDB" id="A0A6J5CVW3"/>